<dbReference type="InterPro" id="IPR011042">
    <property type="entry name" value="6-blade_b-propeller_TolB-like"/>
</dbReference>
<comment type="similarity">
    <text evidence="1">Belongs to the SMP-30/CGR1 family.</text>
</comment>
<keyword evidence="3" id="KW-0479">Metal-binding</keyword>
<dbReference type="Gene3D" id="2.120.10.30">
    <property type="entry name" value="TolB, C-terminal domain"/>
    <property type="match status" value="1"/>
</dbReference>
<dbReference type="SUPFAM" id="SSF63829">
    <property type="entry name" value="Calcium-dependent phosphotriesterase"/>
    <property type="match status" value="1"/>
</dbReference>
<sequence>MQRLTATAAAPPAAAHGEGPRWDAARAELLWVDIPAGLLRRAAVGPDGDLTERAAHHGGDTVGAVAPVAAGGWLLAAGGGFSALAEDGAARVLLELAGEGGSEGSGGTRMNDAACDPAGRFLAGTMAFDQRPGAGALYCLDLDGTVRTLLDGLTVSNGLGWSPDGSTLYLADSGPGLLSAFDYDVATGTPARGRVLLEFGDDAGVADGLTVDDDGCLWTALWGAGQVRRYSPEGDLLAVVEVPVAQTSACCFAGAGRDLLVVTTSAEGMSAADRAAQPLAGRLFTARPGVTGPAAAVYRGPLDGLRQLT</sequence>
<dbReference type="InterPro" id="IPR005511">
    <property type="entry name" value="SMP-30"/>
</dbReference>
<dbReference type="PANTHER" id="PTHR10907:SF47">
    <property type="entry name" value="REGUCALCIN"/>
    <property type="match status" value="1"/>
</dbReference>
<dbReference type="InterPro" id="IPR013658">
    <property type="entry name" value="SGL"/>
</dbReference>
<dbReference type="PANTHER" id="PTHR10907">
    <property type="entry name" value="REGUCALCIN"/>
    <property type="match status" value="1"/>
</dbReference>
<dbReference type="AlphaFoldDB" id="A0A1H8V5W7"/>
<feature type="domain" description="SMP-30/Gluconolactonase/LRE-like region" evidence="5">
    <location>
        <begin position="17"/>
        <end position="265"/>
    </location>
</feature>
<dbReference type="PRINTS" id="PR01790">
    <property type="entry name" value="SMP30FAMILY"/>
</dbReference>
<feature type="binding site" evidence="3">
    <location>
        <position position="111"/>
    </location>
    <ligand>
        <name>substrate</name>
    </ligand>
</feature>
<evidence type="ECO:0000313" key="7">
    <source>
        <dbReference type="Proteomes" id="UP000198960"/>
    </source>
</evidence>
<evidence type="ECO:0000256" key="4">
    <source>
        <dbReference type="SAM" id="MobiDB-lite"/>
    </source>
</evidence>
<evidence type="ECO:0000256" key="2">
    <source>
        <dbReference type="PIRSR" id="PIRSR605511-1"/>
    </source>
</evidence>
<evidence type="ECO:0000256" key="3">
    <source>
        <dbReference type="PIRSR" id="PIRSR605511-2"/>
    </source>
</evidence>
<accession>A0A1H8V5W7</accession>
<evidence type="ECO:0000256" key="1">
    <source>
        <dbReference type="ARBA" id="ARBA00008853"/>
    </source>
</evidence>
<feature type="binding site" evidence="3">
    <location>
        <position position="207"/>
    </location>
    <ligand>
        <name>a divalent metal cation</name>
        <dbReference type="ChEBI" id="CHEBI:60240"/>
    </ligand>
</feature>
<feature type="binding site" evidence="3">
    <location>
        <position position="18"/>
    </location>
    <ligand>
        <name>a divalent metal cation</name>
        <dbReference type="ChEBI" id="CHEBI:60240"/>
    </ligand>
</feature>
<keyword evidence="7" id="KW-1185">Reference proteome</keyword>
<dbReference type="Proteomes" id="UP000198960">
    <property type="component" value="Unassembled WGS sequence"/>
</dbReference>
<dbReference type="EMBL" id="FOEE01000010">
    <property type="protein sequence ID" value="SEP10168.1"/>
    <property type="molecule type" value="Genomic_DNA"/>
</dbReference>
<proteinExistence type="inferred from homology"/>
<dbReference type="RefSeq" id="WP_091945694.1">
    <property type="nucleotide sequence ID" value="NZ_FOEE01000010.1"/>
</dbReference>
<comment type="cofactor">
    <cofactor evidence="3">
        <name>Zn(2+)</name>
        <dbReference type="ChEBI" id="CHEBI:29105"/>
    </cofactor>
    <text evidence="3">Binds 1 divalent metal cation per subunit.</text>
</comment>
<name>A0A1H8V5W7_9ACTN</name>
<evidence type="ECO:0000259" key="5">
    <source>
        <dbReference type="Pfam" id="PF08450"/>
    </source>
</evidence>
<dbReference type="GO" id="GO:0004341">
    <property type="term" value="F:gluconolactonase activity"/>
    <property type="evidence" value="ECO:0007669"/>
    <property type="project" value="TreeGrafter"/>
</dbReference>
<organism evidence="6 7">
    <name type="scientific">Trujillonella endophytica</name>
    <dbReference type="NCBI Taxonomy" id="673521"/>
    <lineage>
        <taxon>Bacteria</taxon>
        <taxon>Bacillati</taxon>
        <taxon>Actinomycetota</taxon>
        <taxon>Actinomycetes</taxon>
        <taxon>Geodermatophilales</taxon>
        <taxon>Geodermatophilaceae</taxon>
        <taxon>Trujillonella</taxon>
    </lineage>
</organism>
<dbReference type="STRING" id="673521.SAMN05660991_03275"/>
<dbReference type="Pfam" id="PF08450">
    <property type="entry name" value="SGL"/>
    <property type="match status" value="1"/>
</dbReference>
<keyword evidence="3" id="KW-0862">Zinc</keyword>
<feature type="binding site" evidence="3">
    <location>
        <position position="109"/>
    </location>
    <ligand>
        <name>substrate</name>
    </ligand>
</feature>
<dbReference type="OrthoDB" id="2633250at2"/>
<reference evidence="7" key="1">
    <citation type="submission" date="2016-10" db="EMBL/GenBank/DDBJ databases">
        <authorList>
            <person name="Varghese N."/>
            <person name="Submissions S."/>
        </authorList>
    </citation>
    <scope>NUCLEOTIDE SEQUENCE [LARGE SCALE GENOMIC DNA]</scope>
    <source>
        <strain evidence="7">DSM 45413</strain>
    </source>
</reference>
<feature type="binding site" evidence="3">
    <location>
        <position position="129"/>
    </location>
    <ligand>
        <name>substrate</name>
    </ligand>
</feature>
<dbReference type="GO" id="GO:0019853">
    <property type="term" value="P:L-ascorbic acid biosynthetic process"/>
    <property type="evidence" value="ECO:0007669"/>
    <property type="project" value="TreeGrafter"/>
</dbReference>
<gene>
    <name evidence="6" type="ORF">SAMN05660991_03275</name>
</gene>
<feature type="compositionally biased region" description="Low complexity" evidence="4">
    <location>
        <begin position="1"/>
        <end position="15"/>
    </location>
</feature>
<feature type="region of interest" description="Disordered" evidence="4">
    <location>
        <begin position="1"/>
        <end position="20"/>
    </location>
</feature>
<evidence type="ECO:0000313" key="6">
    <source>
        <dbReference type="EMBL" id="SEP10168.1"/>
    </source>
</evidence>
<dbReference type="GO" id="GO:0005509">
    <property type="term" value="F:calcium ion binding"/>
    <property type="evidence" value="ECO:0007669"/>
    <property type="project" value="TreeGrafter"/>
</dbReference>
<feature type="active site" description="Proton donor/acceptor" evidence="2">
    <location>
        <position position="207"/>
    </location>
</feature>
<feature type="binding site" evidence="3">
    <location>
        <position position="157"/>
    </location>
    <ligand>
        <name>a divalent metal cation</name>
        <dbReference type="ChEBI" id="CHEBI:60240"/>
    </ligand>
</feature>
<protein>
    <submittedName>
        <fullName evidence="6">Sugar lactone lactonase YvrE</fullName>
    </submittedName>
</protein>